<dbReference type="InterPro" id="IPR000719">
    <property type="entry name" value="Prot_kinase_dom"/>
</dbReference>
<dbReference type="GO" id="GO:0050684">
    <property type="term" value="P:regulation of mRNA processing"/>
    <property type="evidence" value="ECO:0007669"/>
    <property type="project" value="TreeGrafter"/>
</dbReference>
<evidence type="ECO:0000256" key="6">
    <source>
        <dbReference type="ARBA" id="ARBA00022840"/>
    </source>
</evidence>
<evidence type="ECO:0000256" key="5">
    <source>
        <dbReference type="ARBA" id="ARBA00022777"/>
    </source>
</evidence>
<reference evidence="11 12" key="1">
    <citation type="journal article" date="2018" name="Evol. Lett.">
        <title>Horizontal gene cluster transfer increased hallucinogenic mushroom diversity.</title>
        <authorList>
            <person name="Reynolds H.T."/>
            <person name="Vijayakumar V."/>
            <person name="Gluck-Thaler E."/>
            <person name="Korotkin H.B."/>
            <person name="Matheny P.B."/>
            <person name="Slot J.C."/>
        </authorList>
    </citation>
    <scope>NUCLEOTIDE SEQUENCE [LARGE SCALE GENOMIC DNA]</scope>
    <source>
        <strain evidence="11 12">SRW20</strain>
    </source>
</reference>
<comment type="catalytic activity">
    <reaction evidence="8">
        <text>L-seryl-[protein] + ATP = O-phospho-L-seryl-[protein] + ADP + H(+)</text>
        <dbReference type="Rhea" id="RHEA:17989"/>
        <dbReference type="Rhea" id="RHEA-COMP:9863"/>
        <dbReference type="Rhea" id="RHEA-COMP:11604"/>
        <dbReference type="ChEBI" id="CHEBI:15378"/>
        <dbReference type="ChEBI" id="CHEBI:29999"/>
        <dbReference type="ChEBI" id="CHEBI:30616"/>
        <dbReference type="ChEBI" id="CHEBI:83421"/>
        <dbReference type="ChEBI" id="CHEBI:456216"/>
        <dbReference type="EC" id="2.7.11.1"/>
    </reaction>
</comment>
<proteinExistence type="predicted"/>
<gene>
    <name evidence="11" type="ORF">CVT26_004519</name>
</gene>
<evidence type="ECO:0000256" key="7">
    <source>
        <dbReference type="ARBA" id="ARBA00047899"/>
    </source>
</evidence>
<evidence type="ECO:0000256" key="3">
    <source>
        <dbReference type="ARBA" id="ARBA00022679"/>
    </source>
</evidence>
<dbReference type="GO" id="GO:0005737">
    <property type="term" value="C:cytoplasm"/>
    <property type="evidence" value="ECO:0007669"/>
    <property type="project" value="TreeGrafter"/>
</dbReference>
<dbReference type="AlphaFoldDB" id="A0A409WZ78"/>
<keyword evidence="12" id="KW-1185">Reference proteome</keyword>
<keyword evidence="6" id="KW-0067">ATP-binding</keyword>
<dbReference type="PROSITE" id="PS50011">
    <property type="entry name" value="PROTEIN_KINASE_DOM"/>
    <property type="match status" value="1"/>
</dbReference>
<feature type="compositionally biased region" description="Low complexity" evidence="9">
    <location>
        <begin position="17"/>
        <end position="35"/>
    </location>
</feature>
<evidence type="ECO:0000256" key="2">
    <source>
        <dbReference type="ARBA" id="ARBA00022527"/>
    </source>
</evidence>
<dbReference type="GO" id="GO:0005634">
    <property type="term" value="C:nucleus"/>
    <property type="evidence" value="ECO:0007669"/>
    <property type="project" value="TreeGrafter"/>
</dbReference>
<feature type="domain" description="Protein kinase" evidence="10">
    <location>
        <begin position="81"/>
        <end position="239"/>
    </location>
</feature>
<evidence type="ECO:0000259" key="10">
    <source>
        <dbReference type="PROSITE" id="PS50011"/>
    </source>
</evidence>
<dbReference type="GO" id="GO:0004674">
    <property type="term" value="F:protein serine/threonine kinase activity"/>
    <property type="evidence" value="ECO:0007669"/>
    <property type="project" value="UniProtKB-KW"/>
</dbReference>
<dbReference type="Gene3D" id="1.10.510.10">
    <property type="entry name" value="Transferase(Phosphotransferase) domain 1"/>
    <property type="match status" value="1"/>
</dbReference>
<keyword evidence="5" id="KW-0418">Kinase</keyword>
<dbReference type="PANTHER" id="PTHR47634">
    <property type="entry name" value="PROTEIN KINASE DOMAIN-CONTAINING PROTEIN-RELATED"/>
    <property type="match status" value="1"/>
</dbReference>
<evidence type="ECO:0000256" key="9">
    <source>
        <dbReference type="SAM" id="MobiDB-lite"/>
    </source>
</evidence>
<evidence type="ECO:0000256" key="4">
    <source>
        <dbReference type="ARBA" id="ARBA00022741"/>
    </source>
</evidence>
<dbReference type="InParanoid" id="A0A409WZ78"/>
<evidence type="ECO:0000313" key="11">
    <source>
        <dbReference type="EMBL" id="PPQ83807.1"/>
    </source>
</evidence>
<comment type="catalytic activity">
    <reaction evidence="7">
        <text>L-threonyl-[protein] + ATP = O-phospho-L-threonyl-[protein] + ADP + H(+)</text>
        <dbReference type="Rhea" id="RHEA:46608"/>
        <dbReference type="Rhea" id="RHEA-COMP:11060"/>
        <dbReference type="Rhea" id="RHEA-COMP:11605"/>
        <dbReference type="ChEBI" id="CHEBI:15378"/>
        <dbReference type="ChEBI" id="CHEBI:30013"/>
        <dbReference type="ChEBI" id="CHEBI:30616"/>
        <dbReference type="ChEBI" id="CHEBI:61977"/>
        <dbReference type="ChEBI" id="CHEBI:456216"/>
        <dbReference type="EC" id="2.7.11.1"/>
    </reaction>
</comment>
<dbReference type="InterPro" id="IPR051334">
    <property type="entry name" value="SRPK"/>
</dbReference>
<organism evidence="11 12">
    <name type="scientific">Gymnopilus dilepis</name>
    <dbReference type="NCBI Taxonomy" id="231916"/>
    <lineage>
        <taxon>Eukaryota</taxon>
        <taxon>Fungi</taxon>
        <taxon>Dikarya</taxon>
        <taxon>Basidiomycota</taxon>
        <taxon>Agaricomycotina</taxon>
        <taxon>Agaricomycetes</taxon>
        <taxon>Agaricomycetidae</taxon>
        <taxon>Agaricales</taxon>
        <taxon>Agaricineae</taxon>
        <taxon>Hymenogastraceae</taxon>
        <taxon>Gymnopilus</taxon>
    </lineage>
</organism>
<dbReference type="InterPro" id="IPR011009">
    <property type="entry name" value="Kinase-like_dom_sf"/>
</dbReference>
<dbReference type="Proteomes" id="UP000284706">
    <property type="component" value="Unassembled WGS sequence"/>
</dbReference>
<name>A0A409WZ78_9AGAR</name>
<dbReference type="EMBL" id="NHYE01004567">
    <property type="protein sequence ID" value="PPQ83807.1"/>
    <property type="molecule type" value="Genomic_DNA"/>
</dbReference>
<keyword evidence="4" id="KW-0547">Nucleotide-binding</keyword>
<evidence type="ECO:0000256" key="8">
    <source>
        <dbReference type="ARBA" id="ARBA00048679"/>
    </source>
</evidence>
<dbReference type="SUPFAM" id="SSF56112">
    <property type="entry name" value="Protein kinase-like (PK-like)"/>
    <property type="match status" value="1"/>
</dbReference>
<dbReference type="GO" id="GO:0005524">
    <property type="term" value="F:ATP binding"/>
    <property type="evidence" value="ECO:0007669"/>
    <property type="project" value="UniProtKB-KW"/>
</dbReference>
<dbReference type="EC" id="2.7.11.1" evidence="1"/>
<dbReference type="Gene3D" id="3.30.200.20">
    <property type="entry name" value="Phosphorylase Kinase, domain 1"/>
    <property type="match status" value="1"/>
</dbReference>
<accession>A0A409WZ78</accession>
<evidence type="ECO:0000313" key="12">
    <source>
        <dbReference type="Proteomes" id="UP000284706"/>
    </source>
</evidence>
<dbReference type="GO" id="GO:0000245">
    <property type="term" value="P:spliceosomal complex assembly"/>
    <property type="evidence" value="ECO:0007669"/>
    <property type="project" value="TreeGrafter"/>
</dbReference>
<keyword evidence="2" id="KW-0723">Serine/threonine-protein kinase</keyword>
<dbReference type="OrthoDB" id="5979581at2759"/>
<dbReference type="STRING" id="231916.A0A409WZ78"/>
<evidence type="ECO:0000256" key="1">
    <source>
        <dbReference type="ARBA" id="ARBA00012513"/>
    </source>
</evidence>
<feature type="non-terminal residue" evidence="11">
    <location>
        <position position="239"/>
    </location>
</feature>
<sequence length="239" mass="26635">MNTLKTFLLGPLTLLKTSKSTPSSSSSVTVVQDSEPQPEQEQDPVPEWSAYEEPLEEYRKGGYHPVAIGDVLGSPTSRSRYRVVRKLGWGVYSTVWLVRHERGRLLMGANLDFEHSDATQTQCVSAVKVSTGIATRQLHELKTLKLILERSTSPSQHKLDSEGTHPGSQFVLHLYSHFTLHGPHGKHLCLVTEPMTESLASFSGRWRKCMLPHVLIKHVAKQIILALGFLHGECGIIHT</sequence>
<dbReference type="PANTHER" id="PTHR47634:SF9">
    <property type="entry name" value="PROTEIN KINASE DOMAIN-CONTAINING PROTEIN-RELATED"/>
    <property type="match status" value="1"/>
</dbReference>
<comment type="caution">
    <text evidence="11">The sequence shown here is derived from an EMBL/GenBank/DDBJ whole genome shotgun (WGS) entry which is preliminary data.</text>
</comment>
<keyword evidence="3" id="KW-0808">Transferase</keyword>
<protein>
    <recommendedName>
        <fullName evidence="1">non-specific serine/threonine protein kinase</fullName>
        <ecNumber evidence="1">2.7.11.1</ecNumber>
    </recommendedName>
</protein>
<feature type="region of interest" description="Disordered" evidence="9">
    <location>
        <begin position="17"/>
        <end position="46"/>
    </location>
</feature>